<dbReference type="InterPro" id="IPR036597">
    <property type="entry name" value="Fido-like_dom_sf"/>
</dbReference>
<evidence type="ECO:0000259" key="2">
    <source>
        <dbReference type="PROSITE" id="PS51459"/>
    </source>
</evidence>
<dbReference type="Proteomes" id="UP001500067">
    <property type="component" value="Unassembled WGS sequence"/>
</dbReference>
<dbReference type="Pfam" id="PF02661">
    <property type="entry name" value="Fic"/>
    <property type="match status" value="1"/>
</dbReference>
<proteinExistence type="predicted"/>
<dbReference type="PROSITE" id="PS51459">
    <property type="entry name" value="FIDO"/>
    <property type="match status" value="1"/>
</dbReference>
<evidence type="ECO:0000313" key="4">
    <source>
        <dbReference type="Proteomes" id="UP001500067"/>
    </source>
</evidence>
<protein>
    <recommendedName>
        <fullName evidence="2">Fido domain-containing protein</fullName>
    </recommendedName>
</protein>
<feature type="coiled-coil region" evidence="1">
    <location>
        <begin position="270"/>
        <end position="297"/>
    </location>
</feature>
<dbReference type="SUPFAM" id="SSF140931">
    <property type="entry name" value="Fic-like"/>
    <property type="match status" value="1"/>
</dbReference>
<dbReference type="Gene3D" id="1.10.3290.10">
    <property type="entry name" value="Fido-like domain"/>
    <property type="match status" value="1"/>
</dbReference>
<comment type="caution">
    <text evidence="3">The sequence shown here is derived from an EMBL/GenBank/DDBJ whole genome shotgun (WGS) entry which is preliminary data.</text>
</comment>
<keyword evidence="1" id="KW-0175">Coiled coil</keyword>
<reference evidence="4" key="1">
    <citation type="journal article" date="2019" name="Int. J. Syst. Evol. Microbiol.">
        <title>The Global Catalogue of Microorganisms (GCM) 10K type strain sequencing project: providing services to taxonomists for standard genome sequencing and annotation.</title>
        <authorList>
            <consortium name="The Broad Institute Genomics Platform"/>
            <consortium name="The Broad Institute Genome Sequencing Center for Infectious Disease"/>
            <person name="Wu L."/>
            <person name="Ma J."/>
        </authorList>
    </citation>
    <scope>NUCLEOTIDE SEQUENCE [LARGE SCALE GENOMIC DNA]</scope>
    <source>
        <strain evidence="4">JCM 32105</strain>
    </source>
</reference>
<organism evidence="3 4">
    <name type="scientific">Nemorincola caseinilytica</name>
    <dbReference type="NCBI Taxonomy" id="2054315"/>
    <lineage>
        <taxon>Bacteria</taxon>
        <taxon>Pseudomonadati</taxon>
        <taxon>Bacteroidota</taxon>
        <taxon>Chitinophagia</taxon>
        <taxon>Chitinophagales</taxon>
        <taxon>Chitinophagaceae</taxon>
        <taxon>Nemorincola</taxon>
    </lineage>
</organism>
<dbReference type="EMBL" id="BAABFA010000008">
    <property type="protein sequence ID" value="GAA4462759.1"/>
    <property type="molecule type" value="Genomic_DNA"/>
</dbReference>
<dbReference type="PANTHER" id="PTHR13504:SF38">
    <property type="entry name" value="FIDO DOMAIN-CONTAINING PROTEIN"/>
    <property type="match status" value="1"/>
</dbReference>
<dbReference type="InterPro" id="IPR040198">
    <property type="entry name" value="Fido_containing"/>
</dbReference>
<dbReference type="InterPro" id="IPR003812">
    <property type="entry name" value="Fido"/>
</dbReference>
<feature type="domain" description="Fido" evidence="2">
    <location>
        <begin position="96"/>
        <end position="249"/>
    </location>
</feature>
<sequence>MITSLNKVDILTKQLRELLPMDPADRQRLTKKFRLEFNYNSNHIEGNTLTYGETELLLILGDTKGSHTMREYEEMNAHDLAFQMVEEWAKDKERPLTERDIKNLNEIILVRPFWKDAITPEGNLTRRMIKVGDYKEYPNSVRLQNGEVFEYARPSDVPILMQELIDWYRSEEGSLHPVVLAAMLHYKFVRIHPFDDGNGRISRLLMNYVMFRNDLPPVIIRSSEKVNYLHALNRADIGDHEVFIDYVAQQVIWSLELAIKAANGENIDEVGDLDKKLAQLKRKIAQVSDNRVELKRSIEVIRSVARDVIAPIAIEWENKLKEFDTFFFSRSVHIAATGTGKQGISMSETFDQFYKEQLAASLKKGTLITEIKLMVSFIRLRSVQNNTNYNGGEIKFLFHMNAYEIECTGLKKSISKLYDQTLSKNEIMHIVDHVGNWFLNNIEKVIENGGS</sequence>
<gene>
    <name evidence="3" type="ORF">GCM10023093_09930</name>
</gene>
<evidence type="ECO:0000313" key="3">
    <source>
        <dbReference type="EMBL" id="GAA4462759.1"/>
    </source>
</evidence>
<dbReference type="PANTHER" id="PTHR13504">
    <property type="entry name" value="FIDO DOMAIN-CONTAINING PROTEIN DDB_G0283145"/>
    <property type="match status" value="1"/>
</dbReference>
<evidence type="ECO:0000256" key="1">
    <source>
        <dbReference type="SAM" id="Coils"/>
    </source>
</evidence>
<keyword evidence="4" id="KW-1185">Reference proteome</keyword>
<dbReference type="RefSeq" id="WP_345079459.1">
    <property type="nucleotide sequence ID" value="NZ_BAABFA010000008.1"/>
</dbReference>
<name>A0ABP8N7Q0_9BACT</name>
<accession>A0ABP8N7Q0</accession>